<dbReference type="AlphaFoldDB" id="A0A1G6YHK8"/>
<proteinExistence type="inferred from homology"/>
<dbReference type="PANTHER" id="PTHR43734">
    <property type="entry name" value="PHYTOENE DESATURASE"/>
    <property type="match status" value="1"/>
</dbReference>
<evidence type="ECO:0000256" key="5">
    <source>
        <dbReference type="RuleBase" id="RU362075"/>
    </source>
</evidence>
<evidence type="ECO:0000256" key="1">
    <source>
        <dbReference type="ARBA" id="ARBA00004829"/>
    </source>
</evidence>
<dbReference type="NCBIfam" id="TIGR02734">
    <property type="entry name" value="crtI_fam"/>
    <property type="match status" value="1"/>
</dbReference>
<comment type="similarity">
    <text evidence="2 5">Belongs to the carotenoid/retinoid oxidoreductase family.</text>
</comment>
<dbReference type="SUPFAM" id="SSF51905">
    <property type="entry name" value="FAD/NAD(P)-binding domain"/>
    <property type="match status" value="1"/>
</dbReference>
<keyword evidence="6" id="KW-0812">Transmembrane</keyword>
<feature type="transmembrane region" description="Helical" evidence="6">
    <location>
        <begin position="12"/>
        <end position="30"/>
    </location>
</feature>
<keyword evidence="6" id="KW-0472">Membrane</keyword>
<dbReference type="RefSeq" id="WP_090664350.1">
    <property type="nucleotide sequence ID" value="NZ_FMZX01000014.1"/>
</dbReference>
<keyword evidence="3 5" id="KW-0125">Carotenoid biosynthesis</keyword>
<evidence type="ECO:0000256" key="6">
    <source>
        <dbReference type="SAM" id="Phobius"/>
    </source>
</evidence>
<dbReference type="GO" id="GO:0016117">
    <property type="term" value="P:carotenoid biosynthetic process"/>
    <property type="evidence" value="ECO:0007669"/>
    <property type="project" value="UniProtKB-KW"/>
</dbReference>
<name>A0A1G6YHK8_9PROT</name>
<dbReference type="InterPro" id="IPR036188">
    <property type="entry name" value="FAD/NAD-bd_sf"/>
</dbReference>
<dbReference type="GO" id="GO:0016491">
    <property type="term" value="F:oxidoreductase activity"/>
    <property type="evidence" value="ECO:0007669"/>
    <property type="project" value="UniProtKB-KW"/>
</dbReference>
<evidence type="ECO:0000313" key="8">
    <source>
        <dbReference type="EMBL" id="SDD89207.1"/>
    </source>
</evidence>
<keyword evidence="9" id="KW-1185">Reference proteome</keyword>
<gene>
    <name evidence="8" type="ORF">SAMN04487779_101447</name>
</gene>
<evidence type="ECO:0000256" key="3">
    <source>
        <dbReference type="ARBA" id="ARBA00022746"/>
    </source>
</evidence>
<feature type="domain" description="Amine oxidase" evidence="7">
    <location>
        <begin position="19"/>
        <end position="294"/>
    </location>
</feature>
<comment type="pathway">
    <text evidence="1 5">Carotenoid biosynthesis.</text>
</comment>
<dbReference type="InterPro" id="IPR014105">
    <property type="entry name" value="Carotenoid/retinoid_OxRdtase"/>
</dbReference>
<dbReference type="NCBIfam" id="NF045637">
    <property type="entry name" value="carotdesatCrtDProt"/>
    <property type="match status" value="1"/>
</dbReference>
<organism evidence="8 9">
    <name type="scientific">Belnapia rosea</name>
    <dbReference type="NCBI Taxonomy" id="938405"/>
    <lineage>
        <taxon>Bacteria</taxon>
        <taxon>Pseudomonadati</taxon>
        <taxon>Pseudomonadota</taxon>
        <taxon>Alphaproteobacteria</taxon>
        <taxon>Acetobacterales</taxon>
        <taxon>Roseomonadaceae</taxon>
        <taxon>Belnapia</taxon>
    </lineage>
</organism>
<protein>
    <submittedName>
        <fullName evidence="8">1-hydroxycarotenoid 3,4-desaturase</fullName>
    </submittedName>
</protein>
<evidence type="ECO:0000313" key="9">
    <source>
        <dbReference type="Proteomes" id="UP000198925"/>
    </source>
</evidence>
<dbReference type="Gene3D" id="3.50.50.60">
    <property type="entry name" value="FAD/NAD(P)-binding domain"/>
    <property type="match status" value="2"/>
</dbReference>
<evidence type="ECO:0000256" key="2">
    <source>
        <dbReference type="ARBA" id="ARBA00006046"/>
    </source>
</evidence>
<dbReference type="PRINTS" id="PR00419">
    <property type="entry name" value="ADXRDTASE"/>
</dbReference>
<dbReference type="Proteomes" id="UP000198925">
    <property type="component" value="Unassembled WGS sequence"/>
</dbReference>
<dbReference type="PANTHER" id="PTHR43734:SF7">
    <property type="entry name" value="4,4'-DIAPONEUROSPORENE OXYGENASE"/>
    <property type="match status" value="1"/>
</dbReference>
<dbReference type="STRING" id="938405.SAMN02927895_03948"/>
<dbReference type="Pfam" id="PF01593">
    <property type="entry name" value="Amino_oxidase"/>
    <property type="match status" value="1"/>
</dbReference>
<dbReference type="EMBL" id="FMZX01000014">
    <property type="protein sequence ID" value="SDD89207.1"/>
    <property type="molecule type" value="Genomic_DNA"/>
</dbReference>
<keyword evidence="6" id="KW-1133">Transmembrane helix</keyword>
<reference evidence="8 9" key="1">
    <citation type="submission" date="2016-10" db="EMBL/GenBank/DDBJ databases">
        <authorList>
            <person name="de Groot N.N."/>
        </authorList>
    </citation>
    <scope>NUCLEOTIDE SEQUENCE [LARGE SCALE GENOMIC DNA]</scope>
    <source>
        <strain evidence="8 9">CPCC 100156</strain>
    </source>
</reference>
<evidence type="ECO:0000256" key="4">
    <source>
        <dbReference type="ARBA" id="ARBA00023002"/>
    </source>
</evidence>
<sequence length="517" mass="54696">MASTTIYTGHRVVVIGAGVAGLATAVLLAARGLEVTVLERAVAPGGKMREVAAGTARMDGGPTVFTMRWVFEELFAEAGAALGDHLALRPVSVLARHAWSERERLDLFADTEQSAEAIGRFAGAAEARGYRDFCERARKIYRTLEGPFIRAARPTPLSLAAGAGLRGLTDMWGVSPFATLWAELGRHFRDPRLRQLFGRYATYCGSSPFLAPATLMLVAHVEQAGVWLVEGGMHRLALAMARLAEAHGARFRYGAEVAEIEARGGRVSGVVLAGGERIAADAVVANADLAALAGGLLGDAARRAVPKPAPERSLSAMTWCLEAGTSGFPLARHNVFFSADYAAEFRDIFERERLPGEPTVYVCAQDRDDAGAGPDGPERLLVLTNAPAIGDRRPFTGEEIASCERASFDLLRRCGLRVDRRPEAVTLTTPLGFERLFPATGGALYGRSLHGWSSSFGRPGAATRLPGLFLAGGSVHPGPGVPMAAMSGRLAAAQLLGHLASAARSGRTAMPGGMSTR</sequence>
<dbReference type="InterPro" id="IPR054841">
    <property type="entry name" value="carotdesatCrtD"/>
</dbReference>
<dbReference type="InterPro" id="IPR002937">
    <property type="entry name" value="Amino_oxidase"/>
</dbReference>
<accession>A0A1G6YHK8</accession>
<evidence type="ECO:0000259" key="7">
    <source>
        <dbReference type="Pfam" id="PF01593"/>
    </source>
</evidence>
<keyword evidence="4 5" id="KW-0560">Oxidoreductase</keyword>